<organism evidence="2 3">
    <name type="scientific">Colletotrichum liriopes</name>
    <dbReference type="NCBI Taxonomy" id="708192"/>
    <lineage>
        <taxon>Eukaryota</taxon>
        <taxon>Fungi</taxon>
        <taxon>Dikarya</taxon>
        <taxon>Ascomycota</taxon>
        <taxon>Pezizomycotina</taxon>
        <taxon>Sordariomycetes</taxon>
        <taxon>Hypocreomycetidae</taxon>
        <taxon>Glomerellales</taxon>
        <taxon>Glomerellaceae</taxon>
        <taxon>Colletotrichum</taxon>
        <taxon>Colletotrichum spaethianum species complex</taxon>
    </lineage>
</organism>
<sequence length="139" mass="14690">MADPLSIIGTISVAAAAANKLTAIVSNIHNAPTEISSLASHVETLSSILKSAKSLSKDARLTDAAKPLLITVEQCVINCEDAIEPLQNTLRPLASGGIRSQSMMVKLQWSWKKDDVALMRSRLADARASLSVAVLVLNG</sequence>
<evidence type="ECO:0000313" key="3">
    <source>
        <dbReference type="Proteomes" id="UP001055172"/>
    </source>
</evidence>
<dbReference type="Pfam" id="PF17111">
    <property type="entry name" value="PigL_N"/>
    <property type="match status" value="1"/>
</dbReference>
<accession>A0AA37GUT8</accession>
<dbReference type="InterPro" id="IPR031348">
    <property type="entry name" value="PigL_N"/>
</dbReference>
<keyword evidence="3" id="KW-1185">Reference proteome</keyword>
<comment type="caution">
    <text evidence="2">The sequence shown here is derived from an EMBL/GenBank/DDBJ whole genome shotgun (WGS) entry which is preliminary data.</text>
</comment>
<dbReference type="EMBL" id="BPPX01000028">
    <property type="protein sequence ID" value="GJC87678.1"/>
    <property type="molecule type" value="Genomic_DNA"/>
</dbReference>
<dbReference type="Proteomes" id="UP001055172">
    <property type="component" value="Unassembled WGS sequence"/>
</dbReference>
<dbReference type="AlphaFoldDB" id="A0AA37GUT8"/>
<protein>
    <recommendedName>
        <fullName evidence="1">Azaphilone pigments biosynthesis cluster protein L N-terminal domain-containing protein</fullName>
    </recommendedName>
</protein>
<feature type="domain" description="Azaphilone pigments biosynthesis cluster protein L N-terminal" evidence="1">
    <location>
        <begin position="3"/>
        <end position="134"/>
    </location>
</feature>
<reference evidence="2 3" key="1">
    <citation type="submission" date="2021-07" db="EMBL/GenBank/DDBJ databases">
        <title>Genome data of Colletotrichum spaethianum.</title>
        <authorList>
            <person name="Utami Y.D."/>
            <person name="Hiruma K."/>
        </authorList>
    </citation>
    <scope>NUCLEOTIDE SEQUENCE [LARGE SCALE GENOMIC DNA]</scope>
    <source>
        <strain evidence="2 3">MAFF 242679</strain>
    </source>
</reference>
<proteinExistence type="predicted"/>
<evidence type="ECO:0000313" key="2">
    <source>
        <dbReference type="EMBL" id="GJC87678.1"/>
    </source>
</evidence>
<name>A0AA37GUT8_9PEZI</name>
<gene>
    <name evidence="2" type="ORF">ColLi_10516</name>
</gene>
<evidence type="ECO:0000259" key="1">
    <source>
        <dbReference type="Pfam" id="PF17111"/>
    </source>
</evidence>